<keyword evidence="4" id="KW-0808">Transferase</keyword>
<comment type="pathway">
    <text evidence="1">Cell wall biogenesis; cell wall polysaccharide biosynthesis.</text>
</comment>
<gene>
    <name evidence="5" type="ORF">NZH93_35170</name>
</gene>
<evidence type="ECO:0000256" key="2">
    <source>
        <dbReference type="ARBA" id="ARBA00006739"/>
    </source>
</evidence>
<dbReference type="PANTHER" id="PTHR43179">
    <property type="entry name" value="RHAMNOSYLTRANSFERASE WBBL"/>
    <property type="match status" value="1"/>
</dbReference>
<dbReference type="RefSeq" id="WP_259627601.1">
    <property type="nucleotide sequence ID" value="NZ_JANYMP010000022.1"/>
</dbReference>
<evidence type="ECO:0000313" key="6">
    <source>
        <dbReference type="Proteomes" id="UP001141259"/>
    </source>
</evidence>
<dbReference type="AlphaFoldDB" id="A0A9X2VT17"/>
<reference evidence="5" key="1">
    <citation type="submission" date="2022-08" db="EMBL/GenBank/DDBJ databases">
        <authorList>
            <person name="Tistechok S."/>
            <person name="Samborskyy M."/>
            <person name="Roman I."/>
        </authorList>
    </citation>
    <scope>NUCLEOTIDE SEQUENCE</scope>
    <source>
        <strain evidence="5">DSM 103496</strain>
    </source>
</reference>
<comment type="similarity">
    <text evidence="2">Belongs to the glycosyltransferase 2 family.</text>
</comment>
<evidence type="ECO:0000313" key="5">
    <source>
        <dbReference type="EMBL" id="MCS7482119.1"/>
    </source>
</evidence>
<dbReference type="EMBL" id="JANYMP010000022">
    <property type="protein sequence ID" value="MCS7482119.1"/>
    <property type="molecule type" value="Genomic_DNA"/>
</dbReference>
<dbReference type="PANTHER" id="PTHR43179:SF12">
    <property type="entry name" value="GALACTOFURANOSYLTRANSFERASE GLFT2"/>
    <property type="match status" value="1"/>
</dbReference>
<keyword evidence="3" id="KW-0328">Glycosyltransferase</keyword>
<protein>
    <submittedName>
        <fullName evidence="5">Glycosyltransferase family 2 protein</fullName>
    </submittedName>
</protein>
<name>A0A9X2VT17_9PSEU</name>
<evidence type="ECO:0000256" key="1">
    <source>
        <dbReference type="ARBA" id="ARBA00004776"/>
    </source>
</evidence>
<proteinExistence type="inferred from homology"/>
<evidence type="ECO:0000256" key="3">
    <source>
        <dbReference type="ARBA" id="ARBA00022676"/>
    </source>
</evidence>
<dbReference type="Proteomes" id="UP001141259">
    <property type="component" value="Unassembled WGS sequence"/>
</dbReference>
<dbReference type="InterPro" id="IPR029044">
    <property type="entry name" value="Nucleotide-diphossugar_trans"/>
</dbReference>
<sequence length="300" mass="33141">MSSPSSVRVAVVLYENPLAEVWRCVRALNRSAQLALDAPEVGLNKVVLAIGDCSDVPVIGEGDLRELRAGADPRVELEHTFFQANLGHSAGSNALAEGALEDAVLFLNPDSYVAPTLVRHLVEALRDPEVVAADGRQIPCEHPKHFDPRLGDQSWASGACLVVRSADFHAVGGFDARWFPSYVNDVDLSWRLRMRGKRVVHQPRAVLFHDKRLDAKAGVRTTAIEPYEGILGRLMLATRFDRPDIVTETVEVLEVHGSDEQRRALEEYQRRHSGGDLPPVLPDAASVADFINGEYGRRRF</sequence>
<accession>A0A9X2VT17</accession>
<organism evidence="5 6">
    <name type="scientific">Umezawaea endophytica</name>
    <dbReference type="NCBI Taxonomy" id="1654476"/>
    <lineage>
        <taxon>Bacteria</taxon>
        <taxon>Bacillati</taxon>
        <taxon>Actinomycetota</taxon>
        <taxon>Actinomycetes</taxon>
        <taxon>Pseudonocardiales</taxon>
        <taxon>Pseudonocardiaceae</taxon>
        <taxon>Umezawaea</taxon>
    </lineage>
</organism>
<dbReference type="GO" id="GO:0016757">
    <property type="term" value="F:glycosyltransferase activity"/>
    <property type="evidence" value="ECO:0007669"/>
    <property type="project" value="UniProtKB-KW"/>
</dbReference>
<keyword evidence="6" id="KW-1185">Reference proteome</keyword>
<comment type="caution">
    <text evidence="5">The sequence shown here is derived from an EMBL/GenBank/DDBJ whole genome shotgun (WGS) entry which is preliminary data.</text>
</comment>
<dbReference type="SUPFAM" id="SSF53448">
    <property type="entry name" value="Nucleotide-diphospho-sugar transferases"/>
    <property type="match status" value="1"/>
</dbReference>
<evidence type="ECO:0000256" key="4">
    <source>
        <dbReference type="ARBA" id="ARBA00022679"/>
    </source>
</evidence>
<dbReference type="Gene3D" id="3.90.550.10">
    <property type="entry name" value="Spore Coat Polysaccharide Biosynthesis Protein SpsA, Chain A"/>
    <property type="match status" value="1"/>
</dbReference>